<dbReference type="OrthoDB" id="7756370at2759"/>
<dbReference type="Proteomes" id="UP000008820">
    <property type="component" value="Chromosome 2"/>
</dbReference>
<feature type="domain" description="DDE-1" evidence="2">
    <location>
        <begin position="211"/>
        <end position="346"/>
    </location>
</feature>
<protein>
    <recommendedName>
        <fullName evidence="2">DDE-1 domain-containing protein</fullName>
    </recommendedName>
</protein>
<feature type="compositionally biased region" description="Polar residues" evidence="1">
    <location>
        <begin position="456"/>
        <end position="465"/>
    </location>
</feature>
<dbReference type="PANTHER" id="PTHR19303:SF74">
    <property type="entry name" value="POGO TRANSPOSABLE ELEMENT WITH KRAB DOMAIN"/>
    <property type="match status" value="1"/>
</dbReference>
<dbReference type="GO" id="GO:0005634">
    <property type="term" value="C:nucleus"/>
    <property type="evidence" value="ECO:0007669"/>
    <property type="project" value="TreeGrafter"/>
</dbReference>
<dbReference type="Gene3D" id="3.30.420.10">
    <property type="entry name" value="Ribonuclease H-like superfamily/Ribonuclease H"/>
    <property type="match status" value="1"/>
</dbReference>
<accession>A0A6I8U946</accession>
<evidence type="ECO:0000313" key="4">
    <source>
        <dbReference type="Proteomes" id="UP000008820"/>
    </source>
</evidence>
<dbReference type="EnsemblMetazoa" id="AAEL028243-RA">
    <property type="protein sequence ID" value="AAEL028243-PA"/>
    <property type="gene ID" value="AAEL028243"/>
</dbReference>
<dbReference type="Pfam" id="PF03184">
    <property type="entry name" value="DDE_1"/>
    <property type="match status" value="1"/>
</dbReference>
<sequence length="513" mass="58348">MPRTYKKPFGSRPYANFSKETLEKAVLEIQKNNVSIRDAAQKYSLCPSTVSRHLKKEGGEKRVYGGQTVLSRQDEQTLVEGLLLAAEWGMPFQRSDLKSIVKGFLDDQARKENRFKDNTPGDDWCTFFLKRHTNLSNRLSENIKRSRAAVSKETICSYFENMKKSVKDVKPELIINYDETNLTDDPGRTKVIVRRGAKHAERILDSTKTSTSAMFAGTASGILLPPFVVYKSRFLYDTWTTGGPQHTVYGCSKSGWFDNDLFEKWFFKVALPHFKKHDPEDCQAPKILIGDNLASHLSMRVIQTCQEYNIRFVFLPPNSTHLCQPLDVAFFRPLKIKWRKVLLEYKAKFSGTVPKHLFPGLLKKTVERLDNAAVSLRSGFRTTGIYPLNPQQVLRKLPEARKETETGAEKSWSNAFVNVLKDARFGKSPDVAPARKKRILTEPGGVVTTEDLPQQIPVNSSSTVAKRTKKYKDDPMNEPAKKKKRNKDQQTTVSNAGPSKNKEKVKITMIKMF</sequence>
<dbReference type="InterPro" id="IPR050863">
    <property type="entry name" value="CenT-Element_Derived"/>
</dbReference>
<dbReference type="AlphaFoldDB" id="A0A6I8U946"/>
<proteinExistence type="predicted"/>
<feature type="compositionally biased region" description="Polar residues" evidence="1">
    <location>
        <begin position="489"/>
        <end position="498"/>
    </location>
</feature>
<dbReference type="InterPro" id="IPR004875">
    <property type="entry name" value="DDE_SF_endonuclease_dom"/>
</dbReference>
<evidence type="ECO:0000256" key="1">
    <source>
        <dbReference type="SAM" id="MobiDB-lite"/>
    </source>
</evidence>
<feature type="region of interest" description="Disordered" evidence="1">
    <location>
        <begin position="445"/>
        <end position="508"/>
    </location>
</feature>
<gene>
    <name evidence="3" type="primary">110676441</name>
</gene>
<dbReference type="GO" id="GO:0003677">
    <property type="term" value="F:DNA binding"/>
    <property type="evidence" value="ECO:0007669"/>
    <property type="project" value="TreeGrafter"/>
</dbReference>
<dbReference type="InterPro" id="IPR036397">
    <property type="entry name" value="RNaseH_sf"/>
</dbReference>
<dbReference type="InParanoid" id="A0A6I8U946"/>
<reference evidence="3" key="2">
    <citation type="submission" date="2020-05" db="UniProtKB">
        <authorList>
            <consortium name="EnsemblMetazoa"/>
        </authorList>
    </citation>
    <scope>IDENTIFICATION</scope>
    <source>
        <strain evidence="3">LVP_AGWG</strain>
    </source>
</reference>
<name>A0A6I8U946_AEDAE</name>
<reference evidence="3 4" key="1">
    <citation type="submission" date="2017-06" db="EMBL/GenBank/DDBJ databases">
        <title>Aedes aegypti genome working group (AGWG) sequencing and assembly.</title>
        <authorList>
            <consortium name="Aedes aegypti Genome Working Group (AGWG)"/>
            <person name="Matthews B.J."/>
        </authorList>
    </citation>
    <scope>NUCLEOTIDE SEQUENCE [LARGE SCALE GENOMIC DNA]</scope>
    <source>
        <strain evidence="3 4">LVP_AGWG</strain>
    </source>
</reference>
<keyword evidence="4" id="KW-1185">Reference proteome</keyword>
<evidence type="ECO:0000259" key="2">
    <source>
        <dbReference type="Pfam" id="PF03184"/>
    </source>
</evidence>
<dbReference type="PANTHER" id="PTHR19303">
    <property type="entry name" value="TRANSPOSON"/>
    <property type="match status" value="1"/>
</dbReference>
<organism evidence="3 4">
    <name type="scientific">Aedes aegypti</name>
    <name type="common">Yellowfever mosquito</name>
    <name type="synonym">Culex aegypti</name>
    <dbReference type="NCBI Taxonomy" id="7159"/>
    <lineage>
        <taxon>Eukaryota</taxon>
        <taxon>Metazoa</taxon>
        <taxon>Ecdysozoa</taxon>
        <taxon>Arthropoda</taxon>
        <taxon>Hexapoda</taxon>
        <taxon>Insecta</taxon>
        <taxon>Pterygota</taxon>
        <taxon>Neoptera</taxon>
        <taxon>Endopterygota</taxon>
        <taxon>Diptera</taxon>
        <taxon>Nematocera</taxon>
        <taxon>Culicoidea</taxon>
        <taxon>Culicidae</taxon>
        <taxon>Culicinae</taxon>
        <taxon>Aedini</taxon>
        <taxon>Aedes</taxon>
        <taxon>Stegomyia</taxon>
    </lineage>
</organism>
<evidence type="ECO:0000313" key="3">
    <source>
        <dbReference type="EnsemblMetazoa" id="AAEL028243-PA"/>
    </source>
</evidence>